<sequence length="101" mass="12132">MKRCSTSCIIKEMQIKTMEHHHTPIRMTKIWNTDNTKYWQIYETAGTPIHFHQEYKMGQPFWKTIWWSLTKLNTLLPYDPVIGLFGIYPKGLKTYVYTKTC</sequence>
<evidence type="ECO:0000313" key="2">
    <source>
        <dbReference type="Proteomes" id="UP000475037"/>
    </source>
</evidence>
<feature type="non-terminal residue" evidence="1">
    <location>
        <position position="1"/>
    </location>
</feature>
<evidence type="ECO:0000313" key="1">
    <source>
        <dbReference type="EMBL" id="KAF0879803.1"/>
    </source>
</evidence>
<proteinExistence type="predicted"/>
<dbReference type="Proteomes" id="UP000475037">
    <property type="component" value="Unassembled WGS sequence"/>
</dbReference>
<name>A0A6G1AWY4_CROCR</name>
<accession>A0A6G1AWY4</accession>
<protein>
    <submittedName>
        <fullName evidence="1">LORF2 protein</fullName>
    </submittedName>
</protein>
<comment type="caution">
    <text evidence="1">The sequence shown here is derived from an EMBL/GenBank/DDBJ whole genome shotgun (WGS) entry which is preliminary data.</text>
</comment>
<feature type="non-terminal residue" evidence="1">
    <location>
        <position position="101"/>
    </location>
</feature>
<gene>
    <name evidence="1" type="ORF">FOF47_R18853</name>
</gene>
<organism evidence="1 2">
    <name type="scientific">Crocuta crocuta</name>
    <name type="common">Spotted hyena</name>
    <dbReference type="NCBI Taxonomy" id="9678"/>
    <lineage>
        <taxon>Eukaryota</taxon>
        <taxon>Metazoa</taxon>
        <taxon>Chordata</taxon>
        <taxon>Craniata</taxon>
        <taxon>Vertebrata</taxon>
        <taxon>Euteleostomi</taxon>
        <taxon>Mammalia</taxon>
        <taxon>Eutheria</taxon>
        <taxon>Laurasiatheria</taxon>
        <taxon>Carnivora</taxon>
        <taxon>Feliformia</taxon>
        <taxon>Hyaenidae</taxon>
        <taxon>Crocuta</taxon>
    </lineage>
</organism>
<reference evidence="1 2" key="1">
    <citation type="submission" date="2019-11" db="EMBL/GenBank/DDBJ databases">
        <authorList>
            <person name="Yang C."/>
            <person name="Li F."/>
        </authorList>
    </citation>
    <scope>NUCLEOTIDE SEQUENCE [LARGE SCALE GENOMIC DNA]</scope>
    <source>
        <strain evidence="1">KB4526</strain>
        <tissue evidence="1">Muscle</tissue>
    </source>
</reference>
<keyword evidence="2" id="KW-1185">Reference proteome</keyword>
<dbReference type="EMBL" id="VOAJ01003455">
    <property type="protein sequence ID" value="KAF0879803.1"/>
    <property type="molecule type" value="Genomic_DNA"/>
</dbReference>
<dbReference type="AlphaFoldDB" id="A0A6G1AWY4"/>